<gene>
    <name evidence="4" type="ORF">Q7514_18690</name>
</gene>
<dbReference type="SUPFAM" id="SSF53474">
    <property type="entry name" value="alpha/beta-Hydrolases"/>
    <property type="match status" value="1"/>
</dbReference>
<dbReference type="RefSeq" id="WP_330134780.1">
    <property type="nucleotide sequence ID" value="NZ_JAUTXY010000009.1"/>
</dbReference>
<dbReference type="GO" id="GO:0016787">
    <property type="term" value="F:hydrolase activity"/>
    <property type="evidence" value="ECO:0007669"/>
    <property type="project" value="UniProtKB-KW"/>
</dbReference>
<reference evidence="4 5" key="1">
    <citation type="submission" date="2023-07" db="EMBL/GenBank/DDBJ databases">
        <authorList>
            <person name="Girao M."/>
            <person name="Carvalho M.F."/>
        </authorList>
    </citation>
    <scope>NUCLEOTIDE SEQUENCE [LARGE SCALE GENOMIC DNA]</scope>
    <source>
        <strain evidence="4 5">YIM65754</strain>
    </source>
</reference>
<organism evidence="4 5">
    <name type="scientific">Rhodococcus artemisiae</name>
    <dbReference type="NCBI Taxonomy" id="714159"/>
    <lineage>
        <taxon>Bacteria</taxon>
        <taxon>Bacillati</taxon>
        <taxon>Actinomycetota</taxon>
        <taxon>Actinomycetes</taxon>
        <taxon>Mycobacteriales</taxon>
        <taxon>Nocardiaceae</taxon>
        <taxon>Rhodococcus</taxon>
    </lineage>
</organism>
<dbReference type="PANTHER" id="PTHR48081">
    <property type="entry name" value="AB HYDROLASE SUPERFAMILY PROTEIN C4A8.06C"/>
    <property type="match status" value="1"/>
</dbReference>
<evidence type="ECO:0000313" key="5">
    <source>
        <dbReference type="Proteomes" id="UP001336020"/>
    </source>
</evidence>
<evidence type="ECO:0000256" key="1">
    <source>
        <dbReference type="ARBA" id="ARBA00022801"/>
    </source>
</evidence>
<keyword evidence="2" id="KW-0472">Membrane</keyword>
<evidence type="ECO:0000259" key="3">
    <source>
        <dbReference type="Pfam" id="PF20434"/>
    </source>
</evidence>
<name>A0ABU7LDC5_9NOCA</name>
<keyword evidence="2" id="KW-0812">Transmembrane</keyword>
<dbReference type="Proteomes" id="UP001336020">
    <property type="component" value="Unassembled WGS sequence"/>
</dbReference>
<dbReference type="InterPro" id="IPR049492">
    <property type="entry name" value="BD-FAE-like_dom"/>
</dbReference>
<protein>
    <submittedName>
        <fullName evidence="4">Alpha/beta hydrolase</fullName>
    </submittedName>
</protein>
<evidence type="ECO:0000313" key="4">
    <source>
        <dbReference type="EMBL" id="MEE2059548.1"/>
    </source>
</evidence>
<dbReference type="Gene3D" id="3.40.50.1820">
    <property type="entry name" value="alpha/beta hydrolase"/>
    <property type="match status" value="1"/>
</dbReference>
<comment type="caution">
    <text evidence="4">The sequence shown here is derived from an EMBL/GenBank/DDBJ whole genome shotgun (WGS) entry which is preliminary data.</text>
</comment>
<keyword evidence="5" id="KW-1185">Reference proteome</keyword>
<feature type="domain" description="BD-FAE-like" evidence="3">
    <location>
        <begin position="84"/>
        <end position="292"/>
    </location>
</feature>
<keyword evidence="2" id="KW-1133">Transmembrane helix</keyword>
<sequence>MAAERTAARRPRRHVLRWTVVVLALVLVITVAAFVLSPTPGALVVRAVFERGAEETTANLEEGAPTTDLVADIAYRDGDPDAYLDVYTPPGTTDALPTIVWTHGGAWISGNRTNYAGYYRRLADAGFTVVSLGYSLAPEHRYPTPVHQLDDAHAYLLAHAEELHIDPDRIVLAGDSAGAQLSAQLAAAITGPDVARDLGLEPALSAEALRGVVLNCGIYNVPAMDGAGGLVGWGVQQALWAYTGDRDFAASEAARQMSSLFVVTENFPAAFINGGNADPLTDKQSKPLAAKLSELGVTVDEVFYPDDHEPELGHEYQFDLSLQDARDALDRTITFVRKVTA</sequence>
<proteinExistence type="predicted"/>
<dbReference type="Pfam" id="PF20434">
    <property type="entry name" value="BD-FAE"/>
    <property type="match status" value="1"/>
</dbReference>
<accession>A0ABU7LDC5</accession>
<dbReference type="EMBL" id="JAUTXY010000009">
    <property type="protein sequence ID" value="MEE2059548.1"/>
    <property type="molecule type" value="Genomic_DNA"/>
</dbReference>
<dbReference type="InterPro" id="IPR050300">
    <property type="entry name" value="GDXG_lipolytic_enzyme"/>
</dbReference>
<feature type="transmembrane region" description="Helical" evidence="2">
    <location>
        <begin position="15"/>
        <end position="36"/>
    </location>
</feature>
<keyword evidence="1 4" id="KW-0378">Hydrolase</keyword>
<evidence type="ECO:0000256" key="2">
    <source>
        <dbReference type="SAM" id="Phobius"/>
    </source>
</evidence>
<dbReference type="InterPro" id="IPR029058">
    <property type="entry name" value="AB_hydrolase_fold"/>
</dbReference>